<dbReference type="Pfam" id="PF14551">
    <property type="entry name" value="MCM_N"/>
    <property type="match status" value="1"/>
</dbReference>
<keyword evidence="5 13" id="KW-0378">Hydrolase</keyword>
<dbReference type="GO" id="GO:0016787">
    <property type="term" value="F:hydrolase activity"/>
    <property type="evidence" value="ECO:0007669"/>
    <property type="project" value="UniProtKB-KW"/>
</dbReference>
<dbReference type="GO" id="GO:0006270">
    <property type="term" value="P:DNA replication initiation"/>
    <property type="evidence" value="ECO:0007669"/>
    <property type="project" value="UniProtKB-UniRule"/>
</dbReference>
<dbReference type="InterPro" id="IPR027417">
    <property type="entry name" value="P-loop_NTPase"/>
</dbReference>
<comment type="caution">
    <text evidence="16">The sequence shown here is derived from an EMBL/GenBank/DDBJ whole genome shotgun (WGS) entry which is preliminary data.</text>
</comment>
<dbReference type="Proteomes" id="UP000549394">
    <property type="component" value="Unassembled WGS sequence"/>
</dbReference>
<dbReference type="Pfam" id="PF17855">
    <property type="entry name" value="MCM_lid"/>
    <property type="match status" value="1"/>
</dbReference>
<keyword evidence="4 12" id="KW-0547">Nucleotide-binding</keyword>
<keyword evidence="10 13" id="KW-0131">Cell cycle</keyword>
<dbReference type="GO" id="GO:0042555">
    <property type="term" value="C:MCM complex"/>
    <property type="evidence" value="ECO:0007669"/>
    <property type="project" value="UniProtKB-UniRule"/>
</dbReference>
<comment type="catalytic activity">
    <reaction evidence="11">
        <text>ATP + H2O = ADP + phosphate + H(+)</text>
        <dbReference type="Rhea" id="RHEA:13065"/>
        <dbReference type="ChEBI" id="CHEBI:15377"/>
        <dbReference type="ChEBI" id="CHEBI:15378"/>
        <dbReference type="ChEBI" id="CHEBI:30616"/>
        <dbReference type="ChEBI" id="CHEBI:43474"/>
        <dbReference type="ChEBI" id="CHEBI:456216"/>
        <dbReference type="EC" id="3.6.4.12"/>
    </reaction>
    <physiologicalReaction direction="left-to-right" evidence="11">
        <dbReference type="Rhea" id="RHEA:13066"/>
    </physiologicalReaction>
</comment>
<sequence>MEGFDDPGVFFSDDWNAQDRQNAGDDSRQHSKGEFRDFLRNFHEGNFNYTYRDELKRHYNVREYWLEVKIEDVINTKKELADKLMKQPTEFLPLFEEAAKEVADEITRPRPEGEEEVQDIQVMLKTNWNPSSLRELKSDNIARLVKISGIAIAASTIKAKATKITIQCRSCQNFLNNINVKPGLEGYALPRKCPTDQAGRPKCPVDPFFIVPEKSECIDFQTIKLQEVPEAVPQGELPRHVLLFCDRYLCDRVVPGNRITINGVYSIKKMGAGGRGGKEKGTIGTRSPYIRVLGIQIENIGPGRSGTVPVLAEDEEEFRALAQSPNSYERVANSIAPSIFGSSDIKKAIACLLFGGSRKRLPDGLTRRGDINLLLLGDPGTAKSQLLKFVENCSPIGVYTSGKGSSAAGLTASVMRDPSTRNFVIEGGAMVLADGGVVCIDEFDKMREDDRVAIHEAMEQQTISIAKAGITTTLNSRCSVLAAANSVFGRWDETKGEENIDFMPTILSRFDMIFIVKDEHNESRDATLAKHVINVHMNILDEEERRGELDLNFLKKFITYARNNCGPRLNSAAAEKLKNRYVLMRNGASEQERDSTKKSSIPITVRQLEAVVRISESLAKMRLAAFATESDVDEALRLFQVSTLDAAMTGSLSGAEGFTTDADQELLSRIEKQMKRRFVIGSQASEHAIVQDFVRQKYPERAVQKVLNYMLRRGELQYRMQRKMLYRVK</sequence>
<dbReference type="InterPro" id="IPR018525">
    <property type="entry name" value="MCM_CS"/>
</dbReference>
<evidence type="ECO:0000256" key="3">
    <source>
        <dbReference type="ARBA" id="ARBA00022705"/>
    </source>
</evidence>
<dbReference type="SUPFAM" id="SSF52540">
    <property type="entry name" value="P-loop containing nucleoside triphosphate hydrolases"/>
    <property type="match status" value="1"/>
</dbReference>
<dbReference type="InterPro" id="IPR041562">
    <property type="entry name" value="MCM_lid"/>
</dbReference>
<evidence type="ECO:0000313" key="17">
    <source>
        <dbReference type="Proteomes" id="UP000549394"/>
    </source>
</evidence>
<evidence type="ECO:0000256" key="7">
    <source>
        <dbReference type="ARBA" id="ARBA00022840"/>
    </source>
</evidence>
<dbReference type="AlphaFoldDB" id="A0A7I8W8S0"/>
<dbReference type="EMBL" id="CAJFCJ010000021">
    <property type="protein sequence ID" value="CAD5124524.1"/>
    <property type="molecule type" value="Genomic_DNA"/>
</dbReference>
<dbReference type="GO" id="GO:0003688">
    <property type="term" value="F:DNA replication origin binding"/>
    <property type="evidence" value="ECO:0007669"/>
    <property type="project" value="UniProtKB-UniRule"/>
</dbReference>
<keyword evidence="3 13" id="KW-0235">DNA replication</keyword>
<comment type="subcellular location">
    <subcellularLocation>
        <location evidence="1 13">Nucleus</location>
    </subcellularLocation>
</comment>
<evidence type="ECO:0000256" key="11">
    <source>
        <dbReference type="ARBA" id="ARBA00048432"/>
    </source>
</evidence>
<dbReference type="GO" id="GO:0003697">
    <property type="term" value="F:single-stranded DNA binding"/>
    <property type="evidence" value="ECO:0007669"/>
    <property type="project" value="TreeGrafter"/>
</dbReference>
<feature type="domain" description="MCM C-terminal AAA(+) ATPase" evidence="15">
    <location>
        <begin position="327"/>
        <end position="532"/>
    </location>
</feature>
<comment type="subunit">
    <text evidence="13">Component of the MCM2-7 complex.</text>
</comment>
<dbReference type="GO" id="GO:0043138">
    <property type="term" value="F:3'-5' DNA helicase activity"/>
    <property type="evidence" value="ECO:0007669"/>
    <property type="project" value="TreeGrafter"/>
</dbReference>
<dbReference type="Gene3D" id="3.40.50.300">
    <property type="entry name" value="P-loop containing nucleotide triphosphate hydrolases"/>
    <property type="match status" value="1"/>
</dbReference>
<evidence type="ECO:0000256" key="4">
    <source>
        <dbReference type="ARBA" id="ARBA00022741"/>
    </source>
</evidence>
<proteinExistence type="inferred from homology"/>
<dbReference type="InterPro" id="IPR033762">
    <property type="entry name" value="MCM_OB"/>
</dbReference>
<comment type="similarity">
    <text evidence="2 12">Belongs to the MCM family.</text>
</comment>
<dbReference type="Gene3D" id="3.30.1640.10">
    <property type="entry name" value="mini-chromosome maintenance (MCM) complex, chain A, domain 1"/>
    <property type="match status" value="1"/>
</dbReference>
<dbReference type="OrthoDB" id="10036721at2759"/>
<gene>
    <name evidence="16" type="ORF">DGYR_LOCUS12059</name>
</gene>
<dbReference type="FunFam" id="2.20.28.10:FF:000005">
    <property type="entry name" value="DNA helicase"/>
    <property type="match status" value="1"/>
</dbReference>
<dbReference type="FunFam" id="3.30.1640.10:FF:000006">
    <property type="entry name" value="DNA helicase"/>
    <property type="match status" value="1"/>
</dbReference>
<keyword evidence="8 12" id="KW-0238">DNA-binding</keyword>
<dbReference type="GO" id="GO:0017116">
    <property type="term" value="F:single-stranded DNA helicase activity"/>
    <property type="evidence" value="ECO:0007669"/>
    <property type="project" value="TreeGrafter"/>
</dbReference>
<name>A0A7I8W8S0_9ANNE</name>
<evidence type="ECO:0000256" key="5">
    <source>
        <dbReference type="ARBA" id="ARBA00022801"/>
    </source>
</evidence>
<dbReference type="PANTHER" id="PTHR11630">
    <property type="entry name" value="DNA REPLICATION LICENSING FACTOR MCM FAMILY MEMBER"/>
    <property type="match status" value="1"/>
</dbReference>
<evidence type="ECO:0000256" key="1">
    <source>
        <dbReference type="ARBA" id="ARBA00004123"/>
    </source>
</evidence>
<dbReference type="GO" id="GO:0005524">
    <property type="term" value="F:ATP binding"/>
    <property type="evidence" value="ECO:0007669"/>
    <property type="project" value="UniProtKB-UniRule"/>
</dbReference>
<keyword evidence="7 12" id="KW-0067">ATP-binding</keyword>
<feature type="region of interest" description="Disordered" evidence="14">
    <location>
        <begin position="1"/>
        <end position="31"/>
    </location>
</feature>
<dbReference type="GO" id="GO:0071162">
    <property type="term" value="C:CMG complex"/>
    <property type="evidence" value="ECO:0007669"/>
    <property type="project" value="UniProtKB-ARBA"/>
</dbReference>
<feature type="compositionally biased region" description="Basic and acidic residues" evidence="14">
    <location>
        <begin position="22"/>
        <end position="31"/>
    </location>
</feature>
<dbReference type="PRINTS" id="PR01657">
    <property type="entry name" value="MCMFAMILY"/>
</dbReference>
<evidence type="ECO:0000259" key="15">
    <source>
        <dbReference type="PROSITE" id="PS50051"/>
    </source>
</evidence>
<dbReference type="SMART" id="SM00350">
    <property type="entry name" value="MCM"/>
    <property type="match status" value="1"/>
</dbReference>
<dbReference type="Gene3D" id="2.40.50.140">
    <property type="entry name" value="Nucleic acid-binding proteins"/>
    <property type="match status" value="1"/>
</dbReference>
<accession>A0A7I8W8S0</accession>
<reference evidence="16 17" key="1">
    <citation type="submission" date="2020-08" db="EMBL/GenBank/DDBJ databases">
        <authorList>
            <person name="Hejnol A."/>
        </authorList>
    </citation>
    <scope>NUCLEOTIDE SEQUENCE [LARGE SCALE GENOMIC DNA]</scope>
</reference>
<evidence type="ECO:0000256" key="10">
    <source>
        <dbReference type="ARBA" id="ARBA00023306"/>
    </source>
</evidence>
<dbReference type="InterPro" id="IPR001208">
    <property type="entry name" value="MCM_dom"/>
</dbReference>
<dbReference type="Pfam" id="PF21933">
    <property type="entry name" value="MCM5_C"/>
    <property type="match status" value="1"/>
</dbReference>
<dbReference type="Pfam" id="PF00493">
    <property type="entry name" value="MCM"/>
    <property type="match status" value="1"/>
</dbReference>
<organism evidence="16 17">
    <name type="scientific">Dimorphilus gyrociliatus</name>
    <dbReference type="NCBI Taxonomy" id="2664684"/>
    <lineage>
        <taxon>Eukaryota</taxon>
        <taxon>Metazoa</taxon>
        <taxon>Spiralia</taxon>
        <taxon>Lophotrochozoa</taxon>
        <taxon>Annelida</taxon>
        <taxon>Polychaeta</taxon>
        <taxon>Polychaeta incertae sedis</taxon>
        <taxon>Dinophilidae</taxon>
        <taxon>Dimorphilus</taxon>
    </lineage>
</organism>
<dbReference type="PROSITE" id="PS00847">
    <property type="entry name" value="MCM_1"/>
    <property type="match status" value="1"/>
</dbReference>
<keyword evidence="17" id="KW-1185">Reference proteome</keyword>
<evidence type="ECO:0000256" key="14">
    <source>
        <dbReference type="SAM" id="MobiDB-lite"/>
    </source>
</evidence>
<keyword evidence="9 13" id="KW-0539">Nucleus</keyword>
<dbReference type="PRINTS" id="PR01661">
    <property type="entry name" value="MCMPROTEIN5"/>
</dbReference>
<evidence type="ECO:0000256" key="13">
    <source>
        <dbReference type="RuleBase" id="RU368063"/>
    </source>
</evidence>
<dbReference type="Gene3D" id="2.20.28.10">
    <property type="match status" value="1"/>
</dbReference>
<evidence type="ECO:0000256" key="12">
    <source>
        <dbReference type="RuleBase" id="RU004070"/>
    </source>
</evidence>
<protein>
    <recommendedName>
        <fullName evidence="13">DNA replication licensing factor MCM5</fullName>
        <ecNumber evidence="13">3.6.4.12</ecNumber>
    </recommendedName>
</protein>
<evidence type="ECO:0000313" key="16">
    <source>
        <dbReference type="EMBL" id="CAD5124524.1"/>
    </source>
</evidence>
<dbReference type="CDD" id="cd17756">
    <property type="entry name" value="MCM5"/>
    <property type="match status" value="1"/>
</dbReference>
<evidence type="ECO:0000256" key="8">
    <source>
        <dbReference type="ARBA" id="ARBA00023125"/>
    </source>
</evidence>
<dbReference type="InterPro" id="IPR008048">
    <property type="entry name" value="MCM5"/>
</dbReference>
<dbReference type="PANTHER" id="PTHR11630:SF42">
    <property type="entry name" value="DNA REPLICATION LICENSING FACTOR MCM5"/>
    <property type="match status" value="1"/>
</dbReference>
<dbReference type="FunFam" id="3.40.50.300:FF:000241">
    <property type="entry name" value="DNA helicase"/>
    <property type="match status" value="1"/>
</dbReference>
<dbReference type="GO" id="GO:0000727">
    <property type="term" value="P:double-strand break repair via break-induced replication"/>
    <property type="evidence" value="ECO:0007669"/>
    <property type="project" value="TreeGrafter"/>
</dbReference>
<dbReference type="EC" id="3.6.4.12" evidence="13"/>
<comment type="function">
    <text evidence="13">Acts as component of the MCM2-7 complex (MCM complex) which is the replicative helicase essential for 'once per cell cycle' DNA replication initiation and elongation in eukaryotic cells. The active ATPase sites in the MCM2-7 ring are formed through the interaction surfaces of two neighboring subunits such that a critical structure of a conserved arginine finger motif is provided in trans relative to the ATP-binding site of the Walker A box of the adjacent subunit. The six ATPase active sites, however, are likely to contribute differentially to the complex helicase activity.</text>
</comment>
<keyword evidence="6 13" id="KW-0347">Helicase</keyword>
<dbReference type="Pfam" id="PF17207">
    <property type="entry name" value="MCM_OB"/>
    <property type="match status" value="1"/>
</dbReference>
<dbReference type="InterPro" id="IPR054125">
    <property type="entry name" value="MCM5_C"/>
</dbReference>
<dbReference type="InterPro" id="IPR012340">
    <property type="entry name" value="NA-bd_OB-fold"/>
</dbReference>
<dbReference type="InterPro" id="IPR027925">
    <property type="entry name" value="MCM_N"/>
</dbReference>
<dbReference type="InterPro" id="IPR031327">
    <property type="entry name" value="MCM"/>
</dbReference>
<dbReference type="PROSITE" id="PS50051">
    <property type="entry name" value="MCM_2"/>
    <property type="match status" value="1"/>
</dbReference>
<evidence type="ECO:0000256" key="6">
    <source>
        <dbReference type="ARBA" id="ARBA00022806"/>
    </source>
</evidence>
<evidence type="ECO:0000256" key="9">
    <source>
        <dbReference type="ARBA" id="ARBA00023242"/>
    </source>
</evidence>
<dbReference type="SUPFAM" id="SSF50249">
    <property type="entry name" value="Nucleic acid-binding proteins"/>
    <property type="match status" value="1"/>
</dbReference>
<evidence type="ECO:0000256" key="2">
    <source>
        <dbReference type="ARBA" id="ARBA00008010"/>
    </source>
</evidence>